<feature type="region of interest" description="Disordered" evidence="1">
    <location>
        <begin position="85"/>
        <end position="104"/>
    </location>
</feature>
<comment type="caution">
    <text evidence="2">The sequence shown here is derived from an EMBL/GenBank/DDBJ whole genome shotgun (WGS) entry which is preliminary data.</text>
</comment>
<evidence type="ECO:0000313" key="3">
    <source>
        <dbReference type="Proteomes" id="UP000298663"/>
    </source>
</evidence>
<keyword evidence="3" id="KW-1185">Reference proteome</keyword>
<reference evidence="2 3" key="1">
    <citation type="journal article" date="2015" name="Genome Biol.">
        <title>Comparative genomics of Steinernema reveals deeply conserved gene regulatory networks.</title>
        <authorList>
            <person name="Dillman A.R."/>
            <person name="Macchietto M."/>
            <person name="Porter C.F."/>
            <person name="Rogers A."/>
            <person name="Williams B."/>
            <person name="Antoshechkin I."/>
            <person name="Lee M.M."/>
            <person name="Goodwin Z."/>
            <person name="Lu X."/>
            <person name="Lewis E.E."/>
            <person name="Goodrich-Blair H."/>
            <person name="Stock S.P."/>
            <person name="Adams B.J."/>
            <person name="Sternberg P.W."/>
            <person name="Mortazavi A."/>
        </authorList>
    </citation>
    <scope>NUCLEOTIDE SEQUENCE [LARGE SCALE GENOMIC DNA]</scope>
    <source>
        <strain evidence="2 3">ALL</strain>
    </source>
</reference>
<accession>A0A4U5LP95</accession>
<gene>
    <name evidence="2" type="ORF">L596_030398</name>
</gene>
<dbReference type="Proteomes" id="UP000298663">
    <property type="component" value="Unassembled WGS sequence"/>
</dbReference>
<evidence type="ECO:0000256" key="1">
    <source>
        <dbReference type="SAM" id="MobiDB-lite"/>
    </source>
</evidence>
<proteinExistence type="predicted"/>
<sequence>MAPETSPQTSPQPQPHCTWHKIDLFSIVTESGPSRPPSAEMSIKTALISESQLTLTCPKAVALKPVTVDLLSLYISSSATSSRASHAHVAGPRSHPPSMPNLWNPRENHRATSTKSDLLAVFLRLVLDRQLVRFFNFHDGLSGGH</sequence>
<name>A0A4U5LP95_STECR</name>
<reference evidence="2 3" key="2">
    <citation type="journal article" date="2019" name="G3 (Bethesda)">
        <title>Hybrid Assembly of the Genome of the Entomopathogenic Nematode Steinernema carpocapsae Identifies the X-Chromosome.</title>
        <authorList>
            <person name="Serra L."/>
            <person name="Macchietto M."/>
            <person name="Macias-Munoz A."/>
            <person name="McGill C.J."/>
            <person name="Rodriguez I.M."/>
            <person name="Rodriguez B."/>
            <person name="Murad R."/>
            <person name="Mortazavi A."/>
        </authorList>
    </citation>
    <scope>NUCLEOTIDE SEQUENCE [LARGE SCALE GENOMIC DNA]</scope>
    <source>
        <strain evidence="2 3">ALL</strain>
    </source>
</reference>
<dbReference type="AlphaFoldDB" id="A0A4U5LP95"/>
<evidence type="ECO:0000313" key="2">
    <source>
        <dbReference type="EMBL" id="TKR57737.1"/>
    </source>
</evidence>
<dbReference type="EMBL" id="AZBU02000014">
    <property type="protein sequence ID" value="TKR57737.1"/>
    <property type="molecule type" value="Genomic_DNA"/>
</dbReference>
<organism evidence="2 3">
    <name type="scientific">Steinernema carpocapsae</name>
    <name type="common">Entomopathogenic nematode</name>
    <dbReference type="NCBI Taxonomy" id="34508"/>
    <lineage>
        <taxon>Eukaryota</taxon>
        <taxon>Metazoa</taxon>
        <taxon>Ecdysozoa</taxon>
        <taxon>Nematoda</taxon>
        <taxon>Chromadorea</taxon>
        <taxon>Rhabditida</taxon>
        <taxon>Tylenchina</taxon>
        <taxon>Panagrolaimomorpha</taxon>
        <taxon>Strongyloidoidea</taxon>
        <taxon>Steinernematidae</taxon>
        <taxon>Steinernema</taxon>
    </lineage>
</organism>
<protein>
    <submittedName>
        <fullName evidence="2">Uncharacterized protein</fullName>
    </submittedName>
</protein>